<dbReference type="Pfam" id="PF00005">
    <property type="entry name" value="ABC_tran"/>
    <property type="match status" value="1"/>
</dbReference>
<dbReference type="GO" id="GO:0016887">
    <property type="term" value="F:ATP hydrolysis activity"/>
    <property type="evidence" value="ECO:0007669"/>
    <property type="project" value="InterPro"/>
</dbReference>
<dbReference type="PROSITE" id="PS00211">
    <property type="entry name" value="ABC_TRANSPORTER_1"/>
    <property type="match status" value="1"/>
</dbReference>
<dbReference type="GO" id="GO:0005524">
    <property type="term" value="F:ATP binding"/>
    <property type="evidence" value="ECO:0007669"/>
    <property type="project" value="UniProtKB-KW"/>
</dbReference>
<dbReference type="EMBL" id="CP001684">
    <property type="protein sequence ID" value="ACV23714.1"/>
    <property type="molecule type" value="Genomic_DNA"/>
</dbReference>
<dbReference type="HOGENOM" id="CLU_000604_1_22_11"/>
<dbReference type="InterPro" id="IPR003593">
    <property type="entry name" value="AAA+_ATPase"/>
</dbReference>
<dbReference type="PROSITE" id="PS50893">
    <property type="entry name" value="ABC_TRANSPORTER_2"/>
    <property type="match status" value="1"/>
</dbReference>
<gene>
    <name evidence="5" type="ordered locus">Shel_27160</name>
</gene>
<dbReference type="eggNOG" id="COG3839">
    <property type="taxonomic scope" value="Bacteria"/>
</dbReference>
<proteinExistence type="predicted"/>
<dbReference type="SUPFAM" id="SSF52540">
    <property type="entry name" value="P-loop containing nucleoside triphosphate hydrolases"/>
    <property type="match status" value="1"/>
</dbReference>
<dbReference type="STRING" id="471855.Shel_27160"/>
<dbReference type="InterPro" id="IPR017871">
    <property type="entry name" value="ABC_transporter-like_CS"/>
</dbReference>
<dbReference type="InterPro" id="IPR050153">
    <property type="entry name" value="Metal_Ion_Import_ABC"/>
</dbReference>
<organism evidence="5 6">
    <name type="scientific">Slackia heliotrinireducens (strain ATCC 29202 / DSM 20476 / NCTC 11029 / RHS 1)</name>
    <name type="common">Peptococcus heliotrinreducens</name>
    <dbReference type="NCBI Taxonomy" id="471855"/>
    <lineage>
        <taxon>Bacteria</taxon>
        <taxon>Bacillati</taxon>
        <taxon>Actinomycetota</taxon>
        <taxon>Coriobacteriia</taxon>
        <taxon>Eggerthellales</taxon>
        <taxon>Eggerthellaceae</taxon>
        <taxon>Slackia</taxon>
    </lineage>
</organism>
<name>C7N3J1_SLAHD</name>
<keyword evidence="6" id="KW-1185">Reference proteome</keyword>
<keyword evidence="1" id="KW-0813">Transport</keyword>
<dbReference type="KEGG" id="shi:Shel_27160"/>
<evidence type="ECO:0000256" key="1">
    <source>
        <dbReference type="ARBA" id="ARBA00022448"/>
    </source>
</evidence>
<dbReference type="RefSeq" id="WP_012799810.1">
    <property type="nucleotide sequence ID" value="NC_013165.1"/>
</dbReference>
<evidence type="ECO:0000259" key="4">
    <source>
        <dbReference type="PROSITE" id="PS50893"/>
    </source>
</evidence>
<dbReference type="InterPro" id="IPR027417">
    <property type="entry name" value="P-loop_NTPase"/>
</dbReference>
<evidence type="ECO:0000313" key="5">
    <source>
        <dbReference type="EMBL" id="ACV23714.1"/>
    </source>
</evidence>
<keyword evidence="2" id="KW-0547">Nucleotide-binding</keyword>
<dbReference type="Gene3D" id="3.40.50.300">
    <property type="entry name" value="P-loop containing nucleotide triphosphate hydrolases"/>
    <property type="match status" value="1"/>
</dbReference>
<sequence>MTSARFTINIAGLTKAYGERTVLDVDSLTLESGHSYALVGPNGSGKSTLIKVLSGVEPMTAGRVDVGGSATREDLAVGYMPQRSYAFGFSVFRNVAMALHDSGKPRDEINRRVREALEAVGMADMADSRGSGLSGGEAQRVALARMLVQDLDVLLLDEPTASMDIAGTTLVEGALAAYRRRTGCLMLTATHAPSQARRISDRAVMLAEGRIVEFGDTATALSYPTSKAGQEFLSYWAV</sequence>
<feature type="domain" description="ABC transporter" evidence="4">
    <location>
        <begin position="8"/>
        <end position="233"/>
    </location>
</feature>
<dbReference type="InterPro" id="IPR003439">
    <property type="entry name" value="ABC_transporter-like_ATP-bd"/>
</dbReference>
<dbReference type="SMART" id="SM00382">
    <property type="entry name" value="AAA"/>
    <property type="match status" value="1"/>
</dbReference>
<keyword evidence="3" id="KW-0067">ATP-binding</keyword>
<reference evidence="5 6" key="1">
    <citation type="journal article" date="2009" name="Stand. Genomic Sci.">
        <title>Complete genome sequence of Slackia heliotrinireducens type strain (RHS 1).</title>
        <authorList>
            <person name="Pukall R."/>
            <person name="Lapidus A."/>
            <person name="Nolan M."/>
            <person name="Copeland A."/>
            <person name="Glavina Del Rio T."/>
            <person name="Lucas S."/>
            <person name="Chen F."/>
            <person name="Tice H."/>
            <person name="Cheng J.F."/>
            <person name="Chertkov O."/>
            <person name="Bruce D."/>
            <person name="Goodwin L."/>
            <person name="Kuske C."/>
            <person name="Brettin T."/>
            <person name="Detter J.C."/>
            <person name="Han C."/>
            <person name="Pitluck S."/>
            <person name="Pati A."/>
            <person name="Mavrommatis K."/>
            <person name="Ivanova N."/>
            <person name="Ovchinnikova G."/>
            <person name="Chen A."/>
            <person name="Palaniappan K."/>
            <person name="Schneider S."/>
            <person name="Rohde M."/>
            <person name="Chain P."/>
            <person name="D'haeseleer P."/>
            <person name="Goker M."/>
            <person name="Bristow J."/>
            <person name="Eisen J.A."/>
            <person name="Markowitz V."/>
            <person name="Kyrpides N.C."/>
            <person name="Klenk H.P."/>
            <person name="Hugenholtz P."/>
        </authorList>
    </citation>
    <scope>NUCLEOTIDE SEQUENCE [LARGE SCALE GENOMIC DNA]</scope>
    <source>
        <strain evidence="6">ATCC 29202 / DSM 20476 / NCTC 11029 / RHS 1</strain>
    </source>
</reference>
<dbReference type="AlphaFoldDB" id="C7N3J1"/>
<dbReference type="Proteomes" id="UP000002026">
    <property type="component" value="Chromosome"/>
</dbReference>
<evidence type="ECO:0000313" key="6">
    <source>
        <dbReference type="Proteomes" id="UP000002026"/>
    </source>
</evidence>
<evidence type="ECO:0000256" key="2">
    <source>
        <dbReference type="ARBA" id="ARBA00022741"/>
    </source>
</evidence>
<evidence type="ECO:0000256" key="3">
    <source>
        <dbReference type="ARBA" id="ARBA00022840"/>
    </source>
</evidence>
<protein>
    <submittedName>
        <fullName evidence="5">ATPase component of Mn/Zn ABC-type transporter</fullName>
    </submittedName>
</protein>
<dbReference type="PANTHER" id="PTHR42734">
    <property type="entry name" value="METAL TRANSPORT SYSTEM ATP-BINDING PROTEIN TM_0124-RELATED"/>
    <property type="match status" value="1"/>
</dbReference>
<accession>C7N3J1</accession>